<dbReference type="eggNOG" id="COG0226">
    <property type="taxonomic scope" value="Bacteria"/>
</dbReference>
<dbReference type="Gene3D" id="3.40.190.10">
    <property type="entry name" value="Periplasmic binding protein-like II"/>
    <property type="match status" value="2"/>
</dbReference>
<evidence type="ECO:0000259" key="3">
    <source>
        <dbReference type="Pfam" id="PF12849"/>
    </source>
</evidence>
<dbReference type="InterPro" id="IPR050811">
    <property type="entry name" value="Phosphate_ABC_transporter"/>
</dbReference>
<keyword evidence="1 2" id="KW-0732">Signal</keyword>
<dbReference type="AlphaFoldDB" id="W1N5Z7"/>
<dbReference type="PATRIC" id="fig|1178482.3.peg.2522"/>
<feature type="domain" description="PBP" evidence="3">
    <location>
        <begin position="31"/>
        <end position="268"/>
    </location>
</feature>
<dbReference type="PANTHER" id="PTHR30570">
    <property type="entry name" value="PERIPLASMIC PHOSPHATE BINDING COMPONENT OF PHOSPHATE ABC TRANSPORTER"/>
    <property type="match status" value="1"/>
</dbReference>
<name>W1N5Z7_9GAMM</name>
<evidence type="ECO:0000256" key="1">
    <source>
        <dbReference type="ARBA" id="ARBA00022729"/>
    </source>
</evidence>
<dbReference type="SUPFAM" id="SSF53850">
    <property type="entry name" value="Periplasmic binding protein-like II"/>
    <property type="match status" value="1"/>
</dbReference>
<protein>
    <recommendedName>
        <fullName evidence="3">PBP domain-containing protein</fullName>
    </recommendedName>
</protein>
<dbReference type="STRING" id="1178482.AR456_20505"/>
<feature type="chain" id="PRO_5004806819" description="PBP domain-containing protein" evidence="2">
    <location>
        <begin position="32"/>
        <end position="326"/>
    </location>
</feature>
<evidence type="ECO:0000313" key="5">
    <source>
        <dbReference type="Proteomes" id="UP000019113"/>
    </source>
</evidence>
<sequence>MQLLRNLQITGNIVCLLLLCCLGLTPGWAQADDVVGNLDTVGSDTMAELMLRWGELLRQDHPGLRVQMQASGSASAPTALTAGTTLIGPMSRPMLDNERSSFAERHGYQPTRVAVGRDALVIVVNRHNPLQQLTAQQLDAIFSDTRRCGAEAEVTHWSQLGLDSPSGRIHVHGRNAVSGTHELFRRAALCDGNFRVTVNASPGSAAVVAAVGSDPGAIGYAGLNHLTADVHTVAIGPRGEAVSPNHQTLHSGAYPMARELLLYVNRPPDAALPAPERALLDLILSPRGQQVVTELGFVALPIPELETQRQRLGLPAFGDLDVLSGT</sequence>
<dbReference type="CDD" id="cd13653">
    <property type="entry name" value="PBP2_phosphate_like_1"/>
    <property type="match status" value="1"/>
</dbReference>
<proteinExistence type="predicted"/>
<feature type="signal peptide" evidence="2">
    <location>
        <begin position="1"/>
        <end position="31"/>
    </location>
</feature>
<comment type="caution">
    <text evidence="4">The sequence shown here is derived from an EMBL/GenBank/DDBJ whole genome shotgun (WGS) entry which is preliminary data.</text>
</comment>
<dbReference type="RefSeq" id="WP_021819476.1">
    <property type="nucleotide sequence ID" value="NZ_AVBC01000035.1"/>
</dbReference>
<dbReference type="InterPro" id="IPR024370">
    <property type="entry name" value="PBP_domain"/>
</dbReference>
<dbReference type="Pfam" id="PF12849">
    <property type="entry name" value="PBP_like_2"/>
    <property type="match status" value="1"/>
</dbReference>
<dbReference type="PANTHER" id="PTHR30570:SF6">
    <property type="entry name" value="PHOSPHATE-BINDING PROTEIN PSTS"/>
    <property type="match status" value="1"/>
</dbReference>
<gene>
    <name evidence="4" type="ORF">BJB45_20350</name>
</gene>
<evidence type="ECO:0000313" key="4">
    <source>
        <dbReference type="EMBL" id="ERL50948.1"/>
    </source>
</evidence>
<dbReference type="EMBL" id="AVBC01000035">
    <property type="protein sequence ID" value="ERL50948.1"/>
    <property type="molecule type" value="Genomic_DNA"/>
</dbReference>
<accession>W1N5Z7</accession>
<organism evidence="4 5">
    <name type="scientific">Halomonas huangheensis</name>
    <dbReference type="NCBI Taxonomy" id="1178482"/>
    <lineage>
        <taxon>Bacteria</taxon>
        <taxon>Pseudomonadati</taxon>
        <taxon>Pseudomonadota</taxon>
        <taxon>Gammaproteobacteria</taxon>
        <taxon>Oceanospirillales</taxon>
        <taxon>Halomonadaceae</taxon>
        <taxon>Halomonas</taxon>
    </lineage>
</organism>
<reference evidence="4 5" key="1">
    <citation type="submission" date="2013-08" db="EMBL/GenBank/DDBJ databases">
        <title>draft genome of Halomonas huanghegensis, strain BJGMM-B45T.</title>
        <authorList>
            <person name="Miao C."/>
            <person name="Wan Y."/>
            <person name="Jin W."/>
        </authorList>
    </citation>
    <scope>NUCLEOTIDE SEQUENCE [LARGE SCALE GENOMIC DNA]</scope>
    <source>
        <strain evidence="4 5">BJGMM-B45</strain>
    </source>
</reference>
<dbReference type="Proteomes" id="UP000019113">
    <property type="component" value="Unassembled WGS sequence"/>
</dbReference>
<keyword evidence="5" id="KW-1185">Reference proteome</keyword>
<dbReference type="OrthoDB" id="9765713at2"/>
<evidence type="ECO:0000256" key="2">
    <source>
        <dbReference type="SAM" id="SignalP"/>
    </source>
</evidence>